<keyword evidence="1" id="KW-0472">Membrane</keyword>
<dbReference type="EMBL" id="FNCY01000008">
    <property type="protein sequence ID" value="SDH71139.1"/>
    <property type="molecule type" value="Genomic_DNA"/>
</dbReference>
<keyword evidence="1" id="KW-1133">Transmembrane helix</keyword>
<feature type="transmembrane region" description="Helical" evidence="1">
    <location>
        <begin position="171"/>
        <end position="192"/>
    </location>
</feature>
<dbReference type="STRING" id="83767.SAMN05660652_02132"/>
<evidence type="ECO:0000313" key="3">
    <source>
        <dbReference type="Proteomes" id="UP000198607"/>
    </source>
</evidence>
<evidence type="ECO:0000256" key="1">
    <source>
        <dbReference type="SAM" id="Phobius"/>
    </source>
</evidence>
<sequence>MNISTFLNQFKDPYERKARVFPGLLVVLPLLVPLLWIFGPKNPVMTTLLGLVVSCGAVHALASIARGMGKRLEEKLVERWGGMPTTLILRHRDSFLDSLSKSRYHKDIRLKLGIILPTAEEELANPVAADDAYIGATRLLREMTRGKNHALLLKENIAYGFHRNMLAVRPIGVLSCFISFLVGLVLSGALQLNPLAVDMTKLATPDLAGGMTLAVATTLLLSWIYFNDRSVKLMGYVYAERLFESLQSLPTKRSKSSKEPPVA</sequence>
<gene>
    <name evidence="2" type="ORF">SAMN05660652_02132</name>
</gene>
<feature type="transmembrane region" description="Helical" evidence="1">
    <location>
        <begin position="20"/>
        <end position="38"/>
    </location>
</feature>
<keyword evidence="1" id="KW-0812">Transmembrane</keyword>
<feature type="transmembrane region" description="Helical" evidence="1">
    <location>
        <begin position="44"/>
        <end position="65"/>
    </location>
</feature>
<name>A0A1G8EN71_9RHOO</name>
<dbReference type="OrthoDB" id="2083198at2"/>
<organism evidence="2 3">
    <name type="scientific">Propionivibrio dicarboxylicus</name>
    <dbReference type="NCBI Taxonomy" id="83767"/>
    <lineage>
        <taxon>Bacteria</taxon>
        <taxon>Pseudomonadati</taxon>
        <taxon>Pseudomonadota</taxon>
        <taxon>Betaproteobacteria</taxon>
        <taxon>Rhodocyclales</taxon>
        <taxon>Rhodocyclaceae</taxon>
        <taxon>Propionivibrio</taxon>
    </lineage>
</organism>
<keyword evidence="3" id="KW-1185">Reference proteome</keyword>
<dbReference type="Proteomes" id="UP000198607">
    <property type="component" value="Unassembled WGS sequence"/>
</dbReference>
<protein>
    <submittedName>
        <fullName evidence="2">Uncharacterized protein</fullName>
    </submittedName>
</protein>
<accession>A0A1G8EN71</accession>
<evidence type="ECO:0000313" key="2">
    <source>
        <dbReference type="EMBL" id="SDH71139.1"/>
    </source>
</evidence>
<feature type="transmembrane region" description="Helical" evidence="1">
    <location>
        <begin position="207"/>
        <end position="226"/>
    </location>
</feature>
<dbReference type="AlphaFoldDB" id="A0A1G8EN71"/>
<reference evidence="2 3" key="1">
    <citation type="submission" date="2016-10" db="EMBL/GenBank/DDBJ databases">
        <authorList>
            <person name="de Groot N.N."/>
        </authorList>
    </citation>
    <scope>NUCLEOTIDE SEQUENCE [LARGE SCALE GENOMIC DNA]</scope>
    <source>
        <strain evidence="2 3">DSM 5885</strain>
    </source>
</reference>
<dbReference type="RefSeq" id="WP_091937418.1">
    <property type="nucleotide sequence ID" value="NZ_FNCY01000008.1"/>
</dbReference>
<proteinExistence type="predicted"/>